<evidence type="ECO:0000313" key="1">
    <source>
        <dbReference type="EMBL" id="GBP43665.1"/>
    </source>
</evidence>
<organism evidence="1 2">
    <name type="scientific">Eumeta variegata</name>
    <name type="common">Bagworm moth</name>
    <name type="synonym">Eumeta japonica</name>
    <dbReference type="NCBI Taxonomy" id="151549"/>
    <lineage>
        <taxon>Eukaryota</taxon>
        <taxon>Metazoa</taxon>
        <taxon>Ecdysozoa</taxon>
        <taxon>Arthropoda</taxon>
        <taxon>Hexapoda</taxon>
        <taxon>Insecta</taxon>
        <taxon>Pterygota</taxon>
        <taxon>Neoptera</taxon>
        <taxon>Endopterygota</taxon>
        <taxon>Lepidoptera</taxon>
        <taxon>Glossata</taxon>
        <taxon>Ditrysia</taxon>
        <taxon>Tineoidea</taxon>
        <taxon>Psychidae</taxon>
        <taxon>Oiketicinae</taxon>
        <taxon>Eumeta</taxon>
    </lineage>
</organism>
<evidence type="ECO:0008006" key="3">
    <source>
        <dbReference type="Google" id="ProtNLM"/>
    </source>
</evidence>
<reference evidence="1 2" key="1">
    <citation type="journal article" date="2019" name="Commun. Biol.">
        <title>The bagworm genome reveals a unique fibroin gene that provides high tensile strength.</title>
        <authorList>
            <person name="Kono N."/>
            <person name="Nakamura H."/>
            <person name="Ohtoshi R."/>
            <person name="Tomita M."/>
            <person name="Numata K."/>
            <person name="Arakawa K."/>
        </authorList>
    </citation>
    <scope>NUCLEOTIDE SEQUENCE [LARGE SCALE GENOMIC DNA]</scope>
</reference>
<dbReference type="EMBL" id="BGZK01000440">
    <property type="protein sequence ID" value="GBP43665.1"/>
    <property type="molecule type" value="Genomic_DNA"/>
</dbReference>
<name>A0A4C1W0S9_EUMVA</name>
<dbReference type="PANTHER" id="PTHR46060:SF3">
    <property type="entry name" value="PROTEIN GVQW3"/>
    <property type="match status" value="1"/>
</dbReference>
<dbReference type="Gene3D" id="3.30.420.10">
    <property type="entry name" value="Ribonuclease H-like superfamily/Ribonuclease H"/>
    <property type="match status" value="1"/>
</dbReference>
<comment type="caution">
    <text evidence="1">The sequence shown here is derived from an EMBL/GenBank/DDBJ whole genome shotgun (WGS) entry which is preliminary data.</text>
</comment>
<dbReference type="InterPro" id="IPR052709">
    <property type="entry name" value="Transposase-MT_Hybrid"/>
</dbReference>
<sequence>MTMLTVMSAKTTRFLESQKIELTGHPPNSPALAPNDFYLFPNVKNKLRGQRFSSRKEAIDAFKMHVLQIPQSEWKNCHKNWFQLMQKCIDHHREHFETK</sequence>
<dbReference type="PANTHER" id="PTHR46060">
    <property type="entry name" value="MARINER MOS1 TRANSPOSASE-LIKE PROTEIN"/>
    <property type="match status" value="1"/>
</dbReference>
<evidence type="ECO:0000313" key="2">
    <source>
        <dbReference type="Proteomes" id="UP000299102"/>
    </source>
</evidence>
<proteinExistence type="predicted"/>
<dbReference type="OrthoDB" id="10042427at2759"/>
<dbReference type="InterPro" id="IPR036397">
    <property type="entry name" value="RNaseH_sf"/>
</dbReference>
<accession>A0A4C1W0S9</accession>
<protein>
    <recommendedName>
        <fullName evidence="3">Histone-lysine N-methyltransferase SETMAR</fullName>
    </recommendedName>
</protein>
<dbReference type="Proteomes" id="UP000299102">
    <property type="component" value="Unassembled WGS sequence"/>
</dbReference>
<dbReference type="GO" id="GO:0003676">
    <property type="term" value="F:nucleic acid binding"/>
    <property type="evidence" value="ECO:0007669"/>
    <property type="project" value="InterPro"/>
</dbReference>
<gene>
    <name evidence="1" type="ORF">EVAR_30499_1</name>
</gene>
<keyword evidence="2" id="KW-1185">Reference proteome</keyword>
<dbReference type="AlphaFoldDB" id="A0A4C1W0S9"/>